<dbReference type="EMBL" id="JWIN03000005">
    <property type="protein sequence ID" value="KAB1278449.1"/>
    <property type="molecule type" value="Genomic_DNA"/>
</dbReference>
<dbReference type="Proteomes" id="UP000299084">
    <property type="component" value="Unassembled WGS sequence"/>
</dbReference>
<reference evidence="1 2" key="1">
    <citation type="journal article" date="2019" name="Mol. Ecol. Resour.">
        <title>Improving Illumina assemblies with Hi-C and long reads: an example with the North African dromedary.</title>
        <authorList>
            <person name="Elbers J.P."/>
            <person name="Rogers M.F."/>
            <person name="Perelman P.L."/>
            <person name="Proskuryakova A.A."/>
            <person name="Serdyukova N.A."/>
            <person name="Johnson W.E."/>
            <person name="Horin P."/>
            <person name="Corander J."/>
            <person name="Murphy D."/>
            <person name="Burger P.A."/>
        </authorList>
    </citation>
    <scope>NUCLEOTIDE SEQUENCE [LARGE SCALE GENOMIC DNA]</scope>
    <source>
        <strain evidence="1">Drom800</strain>
        <tissue evidence="1">Blood</tissue>
    </source>
</reference>
<gene>
    <name evidence="1" type="ORF">Cadr_000007023</name>
</gene>
<organism evidence="1 2">
    <name type="scientific">Camelus dromedarius</name>
    <name type="common">Dromedary</name>
    <name type="synonym">Arabian camel</name>
    <dbReference type="NCBI Taxonomy" id="9838"/>
    <lineage>
        <taxon>Eukaryota</taxon>
        <taxon>Metazoa</taxon>
        <taxon>Chordata</taxon>
        <taxon>Craniata</taxon>
        <taxon>Vertebrata</taxon>
        <taxon>Euteleostomi</taxon>
        <taxon>Mammalia</taxon>
        <taxon>Eutheria</taxon>
        <taxon>Laurasiatheria</taxon>
        <taxon>Artiodactyla</taxon>
        <taxon>Tylopoda</taxon>
        <taxon>Camelidae</taxon>
        <taxon>Camelus</taxon>
    </lineage>
</organism>
<dbReference type="AlphaFoldDB" id="A0A5N4E4T9"/>
<keyword evidence="2" id="KW-1185">Reference proteome</keyword>
<protein>
    <submittedName>
        <fullName evidence="1">Uncharacterized protein</fullName>
    </submittedName>
</protein>
<sequence length="119" mass="14385">MEPGLPLANVHRKHMRARRELYKSDTFFGLWLNFHCRTKWEMLRQARRSLFKNVLSATQWKEVENIRPVQISAAFLAEKQDKYQDFLIPMQTKTKVKTRQLWERTRNFVAKKKAHDLIL</sequence>
<accession>A0A5N4E4T9</accession>
<evidence type="ECO:0000313" key="1">
    <source>
        <dbReference type="EMBL" id="KAB1278449.1"/>
    </source>
</evidence>
<evidence type="ECO:0000313" key="2">
    <source>
        <dbReference type="Proteomes" id="UP000299084"/>
    </source>
</evidence>
<name>A0A5N4E4T9_CAMDR</name>
<proteinExistence type="predicted"/>
<comment type="caution">
    <text evidence="1">The sequence shown here is derived from an EMBL/GenBank/DDBJ whole genome shotgun (WGS) entry which is preliminary data.</text>
</comment>